<accession>A0A251R0Q7</accession>
<organism evidence="1 2">
    <name type="scientific">Prunus persica</name>
    <name type="common">Peach</name>
    <name type="synonym">Amygdalus persica</name>
    <dbReference type="NCBI Taxonomy" id="3760"/>
    <lineage>
        <taxon>Eukaryota</taxon>
        <taxon>Viridiplantae</taxon>
        <taxon>Streptophyta</taxon>
        <taxon>Embryophyta</taxon>
        <taxon>Tracheophyta</taxon>
        <taxon>Spermatophyta</taxon>
        <taxon>Magnoliopsida</taxon>
        <taxon>eudicotyledons</taxon>
        <taxon>Gunneridae</taxon>
        <taxon>Pentapetalae</taxon>
        <taxon>rosids</taxon>
        <taxon>fabids</taxon>
        <taxon>Rosales</taxon>
        <taxon>Rosaceae</taxon>
        <taxon>Amygdaloideae</taxon>
        <taxon>Amygdaleae</taxon>
        <taxon>Prunus</taxon>
    </lineage>
</organism>
<name>A0A251R0Q7_PRUPE</name>
<dbReference type="EMBL" id="CM007651">
    <property type="protein sequence ID" value="ONI29586.1"/>
    <property type="molecule type" value="Genomic_DNA"/>
</dbReference>
<sequence length="66" mass="7735">MTISFFFTTQHFPVKLYSWLSLFMEVYPSWVNPATCFFFLCETHISFGGGKKEKVLWISSAVVVFR</sequence>
<gene>
    <name evidence="1" type="ORF">PRUPE_1G203100</name>
</gene>
<dbReference type="Proteomes" id="UP000006882">
    <property type="component" value="Chromosome G1"/>
</dbReference>
<reference evidence="1 2" key="1">
    <citation type="journal article" date="2013" name="Nat. Genet.">
        <title>The high-quality draft genome of peach (Prunus persica) identifies unique patterns of genetic diversity, domestication and genome evolution.</title>
        <authorList>
            <consortium name="International Peach Genome Initiative"/>
            <person name="Verde I."/>
            <person name="Abbott A.G."/>
            <person name="Scalabrin S."/>
            <person name="Jung S."/>
            <person name="Shu S."/>
            <person name="Marroni F."/>
            <person name="Zhebentyayeva T."/>
            <person name="Dettori M.T."/>
            <person name="Grimwood J."/>
            <person name="Cattonaro F."/>
            <person name="Zuccolo A."/>
            <person name="Rossini L."/>
            <person name="Jenkins J."/>
            <person name="Vendramin E."/>
            <person name="Meisel L.A."/>
            <person name="Decroocq V."/>
            <person name="Sosinski B."/>
            <person name="Prochnik S."/>
            <person name="Mitros T."/>
            <person name="Policriti A."/>
            <person name="Cipriani G."/>
            <person name="Dondini L."/>
            <person name="Ficklin S."/>
            <person name="Goodstein D.M."/>
            <person name="Xuan P."/>
            <person name="Del Fabbro C."/>
            <person name="Aramini V."/>
            <person name="Copetti D."/>
            <person name="Gonzalez S."/>
            <person name="Horner D.S."/>
            <person name="Falchi R."/>
            <person name="Lucas S."/>
            <person name="Mica E."/>
            <person name="Maldonado J."/>
            <person name="Lazzari B."/>
            <person name="Bielenberg D."/>
            <person name="Pirona R."/>
            <person name="Miculan M."/>
            <person name="Barakat A."/>
            <person name="Testolin R."/>
            <person name="Stella A."/>
            <person name="Tartarini S."/>
            <person name="Tonutti P."/>
            <person name="Arus P."/>
            <person name="Orellana A."/>
            <person name="Wells C."/>
            <person name="Main D."/>
            <person name="Vizzotto G."/>
            <person name="Silva H."/>
            <person name="Salamini F."/>
            <person name="Schmutz J."/>
            <person name="Morgante M."/>
            <person name="Rokhsar D.S."/>
        </authorList>
    </citation>
    <scope>NUCLEOTIDE SEQUENCE [LARGE SCALE GENOMIC DNA]</scope>
    <source>
        <strain evidence="2">cv. Nemared</strain>
    </source>
</reference>
<evidence type="ECO:0000313" key="1">
    <source>
        <dbReference type="EMBL" id="ONI29586.1"/>
    </source>
</evidence>
<evidence type="ECO:0000313" key="2">
    <source>
        <dbReference type="Proteomes" id="UP000006882"/>
    </source>
</evidence>
<protein>
    <submittedName>
        <fullName evidence="1">Uncharacterized protein</fullName>
    </submittedName>
</protein>
<dbReference type="AlphaFoldDB" id="A0A251R0Q7"/>
<proteinExistence type="predicted"/>
<dbReference type="Gramene" id="ONI29586">
    <property type="protein sequence ID" value="ONI29586"/>
    <property type="gene ID" value="PRUPE_1G203100"/>
</dbReference>
<keyword evidence="2" id="KW-1185">Reference proteome</keyword>